<dbReference type="InterPro" id="IPR013320">
    <property type="entry name" value="ConA-like_dom_sf"/>
</dbReference>
<evidence type="ECO:0000256" key="1">
    <source>
        <dbReference type="ARBA" id="ARBA00022786"/>
    </source>
</evidence>
<name>A0AAU9L5T0_9STRA</name>
<dbReference type="Gene3D" id="3.30.2160.10">
    <property type="entry name" value="Hect, E3 ligase catalytic domain"/>
    <property type="match status" value="1"/>
</dbReference>
<dbReference type="SUPFAM" id="SSF56204">
    <property type="entry name" value="Hect, E3 ligase catalytic domain"/>
    <property type="match status" value="1"/>
</dbReference>
<protein>
    <recommendedName>
        <fullName evidence="8">HECT-type E3 ubiquitin transferase</fullName>
    </recommendedName>
</protein>
<dbReference type="PANTHER" id="PTHR46654">
    <property type="entry name" value="E3 UBIQUITIN-PROTEIN LIGASE HECTD3"/>
    <property type="match status" value="1"/>
</dbReference>
<accession>A0AAU9L5T0</accession>
<dbReference type="Proteomes" id="UP001160483">
    <property type="component" value="Unassembled WGS sequence"/>
</dbReference>
<feature type="domain" description="UBA" evidence="4">
    <location>
        <begin position="987"/>
        <end position="1036"/>
    </location>
</feature>
<evidence type="ECO:0000259" key="4">
    <source>
        <dbReference type="PROSITE" id="PS50030"/>
    </source>
</evidence>
<comment type="caution">
    <text evidence="6">The sequence shown here is derived from an EMBL/GenBank/DDBJ whole genome shotgun (WGS) entry which is preliminary data.</text>
</comment>
<dbReference type="Gene3D" id="3.30.2410.10">
    <property type="entry name" value="Hect, E3 ligase catalytic domain"/>
    <property type="match status" value="1"/>
</dbReference>
<gene>
    <name evidence="6" type="ORF">PBS003_LOCUS6730</name>
</gene>
<evidence type="ECO:0000313" key="6">
    <source>
        <dbReference type="EMBL" id="CAH0480104.1"/>
    </source>
</evidence>
<proteinExistence type="predicted"/>
<dbReference type="InterPro" id="IPR035983">
    <property type="entry name" value="Hect_E3_ubiquitin_ligase"/>
</dbReference>
<feature type="compositionally biased region" description="Polar residues" evidence="3">
    <location>
        <begin position="399"/>
        <end position="411"/>
    </location>
</feature>
<dbReference type="Gene3D" id="2.60.120.200">
    <property type="match status" value="1"/>
</dbReference>
<reference evidence="6" key="1">
    <citation type="submission" date="2021-11" db="EMBL/GenBank/DDBJ databases">
        <authorList>
            <person name="Islam A."/>
            <person name="Islam S."/>
            <person name="Flora M.S."/>
            <person name="Rahman M."/>
            <person name="Ziaur R.M."/>
            <person name="Epstein J.H."/>
            <person name="Hassan M."/>
            <person name="Klassen M."/>
            <person name="Woodard K."/>
            <person name="Webb A."/>
            <person name="Webby R.J."/>
            <person name="El Zowalaty M.E."/>
        </authorList>
    </citation>
    <scope>NUCLEOTIDE SEQUENCE</scope>
    <source>
        <strain evidence="6">Pbs3</strain>
    </source>
</reference>
<keyword evidence="1 2" id="KW-0833">Ubl conjugation pathway</keyword>
<dbReference type="PROSITE" id="PS50030">
    <property type="entry name" value="UBA"/>
    <property type="match status" value="1"/>
</dbReference>
<dbReference type="SUPFAM" id="SSF49899">
    <property type="entry name" value="Concanavalin A-like lectins/glucanases"/>
    <property type="match status" value="1"/>
</dbReference>
<dbReference type="GO" id="GO:0004842">
    <property type="term" value="F:ubiquitin-protein transferase activity"/>
    <property type="evidence" value="ECO:0007669"/>
    <property type="project" value="InterPro"/>
</dbReference>
<sequence length="2570" mass="283336">MPALGEVRDFTMEMWIFPTALVGNQALRCDDGVHNGSVYLELAGRHLQLSIPGNSPREWLFKVYQLQTFQWVHIAITYDKAKRCLQLFVNGVLSEKMEFEYVCSSVNFRSSRLGCWMNDDDTHGAAITSISSQRIFKGSIAEVRIWKVSRAGHEILRDFQRSIPLVTCPTDSSVTKSKVFSDAMIGLWHLTEGEGICGYDGAPVLKAVPEGPEARGYNLTISHCRWVPTSLPVFGNNVLDNMSPNEWSRTVMCVRVFQRKVRLWLMIQFNESVHLAKLVCKFDEHNAMQKWNHLSRIDGDDGDVTLSDSIAAYLRRGETERGKLTGQPLDKTTSKTISQWNACTDEQMIIQKQTRRCAWVVFRFLASTGISGAYDRREGEAKSVAAVAKMKRKQRLQKAGSSGNGTFSTVGGQLATEDSHGSSLSSSAEDTAIRTAEAASDAAKSAATNRELEEPVLQTLWFLKEFHRKVFEVLEKELIQGKGLTEAAEGLTRAQRMLRSVSTPVQKRGASLRQYPSDVARGMSGFVNFHHATSNLSENSEVLEPLEVETHMFKILLFMLSQSQQSSAITYLAHPHMLRGVLEMLRIASPRSQRVVKLLLRRICCSGSIKPSDVGAILGSESVLIDLLLDQVAESVCSTAAPMATHAVNVPANSAQVGIADKDNSFSSSESLSNPIGFRSGEISLVMASESVALLRLLLMEKHWEQVVSEILCNAIRNIAPILARKNCDRLSSHLQRSADSSDIRVRAAIVRAVGALCVLGTHSDCIRIGGKVVVTAQGTNGCRSDIALDCSPNSVSATLIEMNSHASTVRVVFHPTSSESNFDPSHNVQDVKLASLSPSEEIVLPSSVMPLSMDMLPVILQLTSLEDTSVLKEFDSLWRLQIRSRALLALEPLLRHSVCVTKRFAHDAIAQNLLRFALTPTSLDTFLSLPLLQERGRMLLCRLIESSTPLGEVMFHGLQEPTASALAASEPLPLGGSSFIEAINDPAEEETEAHRVRRGFASTLAAMGFDFDLCMAALESSHDDPNLAAEWLMGVGATTYQERLKAQRLAQASIEAHELAEGANGIPALTIEAKATELQSISGMPYCLSLCALELSNSDPNRAMEWLMEHGNSYAEKFDSLDLLTDAFLATRTVVLEDQAAMEEVDQPDPLVALAGQDASTADYLSITTSISNAPSADAMAVTLAPILAPIPVKPNAGVVAARDSNVTAFSPLDPTYLTPNVLLTVTSDVGPVKQLVASGRTGIYRRYSPDDGVLVTFLNTESGAYEDEFFSPQDLRRIVKIFDEPLEGVESIHRVAMRTENALSTYYARRAITALLCAFTSLGNLIPKVSGMETDKTDALEDKPSSLSFSFTSVVGGPRQFVNLLKMVCASEMNAIKPSDADGTDGLPNKTYASSRSVTYNTEQPVSLLATLQKITLRMLREESLTQKIENSKSSLLRFRVVERVEGLSDHISDHPRCHSVPGVPNFNKGDDDEALSRATMVCMEKPPVPLAPMASAGEDLAEARHDGWKDDESKSEDASECMGIIYQTSNSGVQELSSAYSDGGVDGDEGLLSSVLVKECVSHFVESTRMAGDGAGKVSAVQEFQSLHPYFGRSDYARAVSIDNSYRCLRIVFDHRCRLGPKARLTFFADPECEDRIGMVDNAMTASGHPLPDLIIHSHQFWFRFTALEENVAKDNGYGYRFQVKPMANIRWTKESDVLKSPSLEWACWVLEFLLNDATELVAHGAVHNRNIYGALVRYLRSPGAPYKGRVVRLLQQLLHHSELFPVDAIPELDALESISRLALTCAEVDRASGKVFLSAHLLQLVELSMMISSASSVFDRKLSGISAASTPLLTAPFDLPVPFERKRVQDSLNDVSVLTKFLLGQTTNLPDHILVSIWLEVYGASTVIESSHPYTPGSHLHDVVVFDGAESLWITFDPRCSLAPGQGQTMSRLDLASFMVASRDDDVDEPVKEIRSNRTYAGESGWPEGAISHDGHHLEYTFRADENAGDHFGFAATVNAHGISREKQVLRATVEDMEHIRRRLVMQTGSIDLSNGNRWTEAMDAQLVDWVNNHVEPTASLPSSIPTTTRHSVDLQPVDVMLDATLDGLRCSQILNLSLESLQLRFALLKYLNLSLQHCLSLLDLRDTKSPWTIAHRLRKLSHCIFFDVKSTLVDAAIEATNVLGEETSSGSSQQQTARITLDRMQALESRDDREVEPSVSECFFAQAFRQLHQVDTALLRRQIDSKGRLFSVKFRGEEGVDWGGVYREGATSMVDDLFSPHFNLFVLCPNGQHDIGNNRGMYLPNPKCTSPVATQMLAFVGQLLGISLRTHGDFPFMLPSLVWKQLLGQTLTRADLEGTDIMFVQMLDGIANCENDGISTEEEFATAFAGLELRFTASSCTGDDIELVPGGRHVTVGFHNRLEYCRLAELARLEECSAQVAAMAQGFATLFPRRVLTLLTWQELEMLTCGSPKIDLDLWQRHTRYDGYAEDDPTVRLFWKALAEFSDAQRADFVRFAWGRSRLPRGKWPQPFKLSKKGGRDATRSLPVAHTCFFSVELPPYTSRETMRSMLLATITFGLGGILMA</sequence>
<dbReference type="InterPro" id="IPR015940">
    <property type="entry name" value="UBA"/>
</dbReference>
<dbReference type="Pfam" id="PF13385">
    <property type="entry name" value="Laminin_G_3"/>
    <property type="match status" value="1"/>
</dbReference>
<feature type="region of interest" description="Disordered" evidence="3">
    <location>
        <begin position="395"/>
        <end position="439"/>
    </location>
</feature>
<evidence type="ECO:0000256" key="2">
    <source>
        <dbReference type="PROSITE-ProRule" id="PRU00104"/>
    </source>
</evidence>
<evidence type="ECO:0000259" key="5">
    <source>
        <dbReference type="PROSITE" id="PS50237"/>
    </source>
</evidence>
<dbReference type="InterPro" id="IPR000569">
    <property type="entry name" value="HECT_dom"/>
</dbReference>
<dbReference type="InterPro" id="IPR009060">
    <property type="entry name" value="UBA-like_sf"/>
</dbReference>
<dbReference type="Pfam" id="PF00632">
    <property type="entry name" value="HECT"/>
    <property type="match status" value="1"/>
</dbReference>
<dbReference type="EMBL" id="CAKKTJ010000322">
    <property type="protein sequence ID" value="CAH0480104.1"/>
    <property type="molecule type" value="Genomic_DNA"/>
</dbReference>
<evidence type="ECO:0008006" key="8">
    <source>
        <dbReference type="Google" id="ProtNLM"/>
    </source>
</evidence>
<organism evidence="6 7">
    <name type="scientific">Peronospora belbahrii</name>
    <dbReference type="NCBI Taxonomy" id="622444"/>
    <lineage>
        <taxon>Eukaryota</taxon>
        <taxon>Sar</taxon>
        <taxon>Stramenopiles</taxon>
        <taxon>Oomycota</taxon>
        <taxon>Peronosporomycetes</taxon>
        <taxon>Peronosporales</taxon>
        <taxon>Peronosporaceae</taxon>
        <taxon>Peronospora</taxon>
    </lineage>
</organism>
<dbReference type="Gene3D" id="3.90.1750.10">
    <property type="entry name" value="Hect, E3 ligase catalytic domains"/>
    <property type="match status" value="1"/>
</dbReference>
<dbReference type="Gene3D" id="1.10.8.10">
    <property type="entry name" value="DNA helicase RuvA subunit, C-terminal domain"/>
    <property type="match status" value="1"/>
</dbReference>
<dbReference type="PANTHER" id="PTHR46654:SF1">
    <property type="entry name" value="E3 UBIQUITIN-PROTEIN LIGASE HECTD3"/>
    <property type="match status" value="1"/>
</dbReference>
<dbReference type="PROSITE" id="PS50237">
    <property type="entry name" value="HECT"/>
    <property type="match status" value="1"/>
</dbReference>
<dbReference type="InterPro" id="IPR042469">
    <property type="entry name" value="HECTD3"/>
</dbReference>
<evidence type="ECO:0000313" key="7">
    <source>
        <dbReference type="Proteomes" id="UP001160483"/>
    </source>
</evidence>
<dbReference type="SMART" id="SM00165">
    <property type="entry name" value="UBA"/>
    <property type="match status" value="2"/>
</dbReference>
<dbReference type="SUPFAM" id="SSF46934">
    <property type="entry name" value="UBA-like"/>
    <property type="match status" value="1"/>
</dbReference>
<dbReference type="SMART" id="SM00119">
    <property type="entry name" value="HECTc"/>
    <property type="match status" value="1"/>
</dbReference>
<feature type="domain" description="HECT" evidence="5">
    <location>
        <begin position="2220"/>
        <end position="2570"/>
    </location>
</feature>
<evidence type="ECO:0000256" key="3">
    <source>
        <dbReference type="SAM" id="MobiDB-lite"/>
    </source>
</evidence>
<feature type="active site" description="Glycyl thioester intermediate" evidence="2">
    <location>
        <position position="2537"/>
    </location>
</feature>